<dbReference type="OrthoDB" id="9799097at2"/>
<reference evidence="3 4" key="1">
    <citation type="submission" date="2019-12" db="EMBL/GenBank/DDBJ databases">
        <title>Genomic-based taxomic classification of the family Erythrobacteraceae.</title>
        <authorList>
            <person name="Xu L."/>
        </authorList>
    </citation>
    <scope>NUCLEOTIDE SEQUENCE [LARGE SCALE GENOMIC DNA]</scope>
    <source>
        <strain evidence="3 4">KCTC 52259</strain>
    </source>
</reference>
<protein>
    <submittedName>
        <fullName evidence="3">Type II toxin-antitoxin system RelB/DinJ family antitoxin</fullName>
    </submittedName>
</protein>
<organism evidence="3 4">
    <name type="scientific">Allopontixanthobacter confluentis</name>
    <dbReference type="NCBI Taxonomy" id="1849021"/>
    <lineage>
        <taxon>Bacteria</taxon>
        <taxon>Pseudomonadati</taxon>
        <taxon>Pseudomonadota</taxon>
        <taxon>Alphaproteobacteria</taxon>
        <taxon>Sphingomonadales</taxon>
        <taxon>Erythrobacteraceae</taxon>
        <taxon>Allopontixanthobacter</taxon>
    </lineage>
</organism>
<evidence type="ECO:0000313" key="3">
    <source>
        <dbReference type="EMBL" id="MXP15685.1"/>
    </source>
</evidence>
<accession>A0A6L7GJC7</accession>
<dbReference type="InterPro" id="IPR007337">
    <property type="entry name" value="RelB/DinJ"/>
</dbReference>
<dbReference type="InterPro" id="IPR026262">
    <property type="entry name" value="DinJ"/>
</dbReference>
<sequence>MPAAEVVRARIDAALKKNATAVLNKMGLSVSDAIRMLLIRVAEEKALPFDVHIPNRETQNAMLEGRDGKLEQFANSTDLLAGLNEYEEATSSKVG</sequence>
<dbReference type="GO" id="GO:0000987">
    <property type="term" value="F:cis-regulatory region sequence-specific DNA binding"/>
    <property type="evidence" value="ECO:0007669"/>
    <property type="project" value="InterPro"/>
</dbReference>
<dbReference type="PANTHER" id="PTHR38781">
    <property type="entry name" value="ANTITOXIN DINJ-RELATED"/>
    <property type="match status" value="1"/>
</dbReference>
<dbReference type="EMBL" id="WTYU01000002">
    <property type="protein sequence ID" value="MXP15685.1"/>
    <property type="molecule type" value="Genomic_DNA"/>
</dbReference>
<dbReference type="GO" id="GO:0006351">
    <property type="term" value="P:DNA-templated transcription"/>
    <property type="evidence" value="ECO:0007669"/>
    <property type="project" value="TreeGrafter"/>
</dbReference>
<comment type="similarity">
    <text evidence="1">Belongs to the RelB/DinJ antitoxin family.</text>
</comment>
<proteinExistence type="inferred from homology"/>
<dbReference type="Gene3D" id="1.10.1220.10">
    <property type="entry name" value="Met repressor-like"/>
    <property type="match status" value="1"/>
</dbReference>
<evidence type="ECO:0000256" key="2">
    <source>
        <dbReference type="ARBA" id="ARBA00022649"/>
    </source>
</evidence>
<dbReference type="InterPro" id="IPR013321">
    <property type="entry name" value="Arc_rbn_hlx_hlx"/>
</dbReference>
<comment type="caution">
    <text evidence="3">The sequence shown here is derived from an EMBL/GenBank/DDBJ whole genome shotgun (WGS) entry which is preliminary data.</text>
</comment>
<dbReference type="Pfam" id="PF04221">
    <property type="entry name" value="RelB"/>
    <property type="match status" value="1"/>
</dbReference>
<dbReference type="GO" id="GO:0044010">
    <property type="term" value="P:single-species biofilm formation"/>
    <property type="evidence" value="ECO:0007669"/>
    <property type="project" value="InterPro"/>
</dbReference>
<dbReference type="PANTHER" id="PTHR38781:SF1">
    <property type="entry name" value="ANTITOXIN DINJ-RELATED"/>
    <property type="match status" value="1"/>
</dbReference>
<gene>
    <name evidence="3" type="ORF">GRI44_13095</name>
</gene>
<dbReference type="AlphaFoldDB" id="A0A6L7GJC7"/>
<dbReference type="RefSeq" id="WP_160602175.1">
    <property type="nucleotide sequence ID" value="NZ_WTYU01000002.1"/>
</dbReference>
<dbReference type="GO" id="GO:0015643">
    <property type="term" value="F:toxic substance binding"/>
    <property type="evidence" value="ECO:0007669"/>
    <property type="project" value="InterPro"/>
</dbReference>
<dbReference type="PIRSF" id="PIRSF003108">
    <property type="entry name" value="DinJ"/>
    <property type="match status" value="1"/>
</dbReference>
<dbReference type="NCBIfam" id="TIGR02384">
    <property type="entry name" value="RelB_DinJ"/>
    <property type="match status" value="1"/>
</dbReference>
<keyword evidence="2" id="KW-1277">Toxin-antitoxin system</keyword>
<dbReference type="Proteomes" id="UP000473531">
    <property type="component" value="Unassembled WGS sequence"/>
</dbReference>
<dbReference type="GO" id="GO:0006355">
    <property type="term" value="P:regulation of DNA-templated transcription"/>
    <property type="evidence" value="ECO:0007669"/>
    <property type="project" value="InterPro"/>
</dbReference>
<evidence type="ECO:0000256" key="1">
    <source>
        <dbReference type="ARBA" id="ARBA00010562"/>
    </source>
</evidence>
<name>A0A6L7GJC7_9SPHN</name>
<keyword evidence="4" id="KW-1185">Reference proteome</keyword>
<evidence type="ECO:0000313" key="4">
    <source>
        <dbReference type="Proteomes" id="UP000473531"/>
    </source>
</evidence>